<dbReference type="RefSeq" id="YP_001957079.1">
    <property type="nucleotide sequence ID" value="NC_010821.1"/>
</dbReference>
<evidence type="ECO:0000313" key="2">
    <source>
        <dbReference type="Proteomes" id="UP000002421"/>
    </source>
</evidence>
<evidence type="ECO:0000313" key="1">
    <source>
        <dbReference type="EMBL" id="ABY63183.1"/>
    </source>
</evidence>
<accession>B3FJL8</accession>
<dbReference type="EMBL" id="EU197055">
    <property type="protein sequence ID" value="ABY63183.1"/>
    <property type="molecule type" value="Genomic_DNA"/>
</dbReference>
<sequence>MIKGRHIYSIYENTIGIVPGNKVQYRIYKGSELLSSVNLIATKVDMVNRKPVDDYRLWMTGDERQVTVDARAVVLAYQNAPLSEGLHFELEVI</sequence>
<keyword evidence="2" id="KW-1185">Reference proteome</keyword>
<gene>
    <name evidence="1" type="ORF">201phi2-1p357</name>
</gene>
<dbReference type="KEGG" id="vg:6372576"/>
<name>B3FJL8_BP201</name>
<protein>
    <submittedName>
        <fullName evidence="1">Uncharacterized protein</fullName>
    </submittedName>
</protein>
<dbReference type="Proteomes" id="UP000002421">
    <property type="component" value="Segment"/>
</dbReference>
<organism evidence="1 2">
    <name type="scientific">Pseudomonas phage 201phi2-1</name>
    <name type="common">Pseudomonas chlororaphis phage 201phi2-1</name>
    <dbReference type="NCBI Taxonomy" id="198110"/>
    <lineage>
        <taxon>Viruses</taxon>
        <taxon>Duplodnaviria</taxon>
        <taxon>Heunggongvirae</taxon>
        <taxon>Uroviricota</taxon>
        <taxon>Caudoviricetes</taxon>
        <taxon>Chimalliviridae</taxon>
        <taxon>Serwervirus</taxon>
        <taxon>Serwervirus 201phi21</taxon>
    </lineage>
</organism>
<proteinExistence type="predicted"/>
<reference evidence="1 2" key="1">
    <citation type="journal article" date="2008" name="Virology">
        <title>Characterization of Pseudomonas chlororaphis myovirus 201varphi2-1 via genomic sequencing, mass spectrometry, and electron microscopy.</title>
        <authorList>
            <person name="Thomas J.A."/>
            <person name="Rolando M.R."/>
            <person name="Carroll C.A."/>
            <person name="Shen P.S."/>
            <person name="Belnap D.M."/>
            <person name="Weintraub S.T."/>
            <person name="Serwer P."/>
            <person name="Hardies S.C."/>
        </authorList>
    </citation>
    <scope>NUCLEOTIDE SEQUENCE</scope>
</reference>
<organismHost>
    <name type="scientific">Pseudomonas chlororaphis</name>
    <dbReference type="NCBI Taxonomy" id="587753"/>
</organismHost>